<name>A0AAN8ZZG1_HALRR</name>
<proteinExistence type="predicted"/>
<dbReference type="Proteomes" id="UP001381693">
    <property type="component" value="Unassembled WGS sequence"/>
</dbReference>
<accession>A0AAN8ZZG1</accession>
<keyword evidence="2" id="KW-1185">Reference proteome</keyword>
<organism evidence="1 2">
    <name type="scientific">Halocaridina rubra</name>
    <name type="common">Hawaiian red shrimp</name>
    <dbReference type="NCBI Taxonomy" id="373956"/>
    <lineage>
        <taxon>Eukaryota</taxon>
        <taxon>Metazoa</taxon>
        <taxon>Ecdysozoa</taxon>
        <taxon>Arthropoda</taxon>
        <taxon>Crustacea</taxon>
        <taxon>Multicrustacea</taxon>
        <taxon>Malacostraca</taxon>
        <taxon>Eumalacostraca</taxon>
        <taxon>Eucarida</taxon>
        <taxon>Decapoda</taxon>
        <taxon>Pleocyemata</taxon>
        <taxon>Caridea</taxon>
        <taxon>Atyoidea</taxon>
        <taxon>Atyidae</taxon>
        <taxon>Halocaridina</taxon>
    </lineage>
</organism>
<reference evidence="1 2" key="1">
    <citation type="submission" date="2023-11" db="EMBL/GenBank/DDBJ databases">
        <title>Halocaridina rubra genome assembly.</title>
        <authorList>
            <person name="Smith C."/>
        </authorList>
    </citation>
    <scope>NUCLEOTIDE SEQUENCE [LARGE SCALE GENOMIC DNA]</scope>
    <source>
        <strain evidence="1">EP-1</strain>
        <tissue evidence="1">Whole</tissue>
    </source>
</reference>
<comment type="caution">
    <text evidence="1">The sequence shown here is derived from an EMBL/GenBank/DDBJ whole genome shotgun (WGS) entry which is preliminary data.</text>
</comment>
<feature type="non-terminal residue" evidence="1">
    <location>
        <position position="212"/>
    </location>
</feature>
<dbReference type="EMBL" id="JAXCGZ010017067">
    <property type="protein sequence ID" value="KAK7068964.1"/>
    <property type="molecule type" value="Genomic_DNA"/>
</dbReference>
<gene>
    <name evidence="1" type="ORF">SK128_014573</name>
</gene>
<dbReference type="AlphaFoldDB" id="A0AAN8ZZG1"/>
<evidence type="ECO:0000313" key="2">
    <source>
        <dbReference type="Proteomes" id="UP001381693"/>
    </source>
</evidence>
<sequence length="212" mass="24493">MLPSMRISKKVKIPIPNIPDFQFLKKIKKFPTLPILRFRKIKILTAPMNLPLFPMSMILGSHETELAITDIILPFLLQFHKCCNFPRLQFPSTPILPMFLMLRSPKAEIPITRHILPYLLIPTVPTRHTTSSSPREFIGARRDLLHAVCNYISIQRLHELMIVNCFTLTNYKMIWDFPRGRGRLSALLHPKKWHWRRGGTSHPGEMNGGSPG</sequence>
<protein>
    <submittedName>
        <fullName evidence="1">Uncharacterized protein</fullName>
    </submittedName>
</protein>
<evidence type="ECO:0000313" key="1">
    <source>
        <dbReference type="EMBL" id="KAK7068964.1"/>
    </source>
</evidence>